<dbReference type="InterPro" id="IPR051048">
    <property type="entry name" value="Peptidase_S8/S53_subtilisin"/>
</dbReference>
<evidence type="ECO:0000256" key="6">
    <source>
        <dbReference type="PROSITE-ProRule" id="PRU01240"/>
    </source>
</evidence>
<keyword evidence="9" id="KW-1185">Reference proteome</keyword>
<dbReference type="Gene3D" id="3.40.50.200">
    <property type="entry name" value="Peptidase S8/S53 domain"/>
    <property type="match status" value="1"/>
</dbReference>
<comment type="caution">
    <text evidence="8">The sequence shown here is derived from an EMBL/GenBank/DDBJ whole genome shotgun (WGS) entry which is preliminary data.</text>
</comment>
<protein>
    <submittedName>
        <fullName evidence="8">S8 family serine peptidase</fullName>
    </submittedName>
</protein>
<keyword evidence="3" id="KW-0732">Signal</keyword>
<evidence type="ECO:0000256" key="2">
    <source>
        <dbReference type="ARBA" id="ARBA00022670"/>
    </source>
</evidence>
<dbReference type="Pfam" id="PF00082">
    <property type="entry name" value="Peptidase_S8"/>
    <property type="match status" value="1"/>
</dbReference>
<dbReference type="SUPFAM" id="SSF52743">
    <property type="entry name" value="Subtilisin-like"/>
    <property type="match status" value="1"/>
</dbReference>
<dbReference type="PANTHER" id="PTHR43399:SF4">
    <property type="entry name" value="CELL WALL-ASSOCIATED PROTEASE"/>
    <property type="match status" value="1"/>
</dbReference>
<sequence>MDCKKPTLGKGFFSLFIFTFLISLLATGQSSEQRKLIANSYDAIKFEELISSFKKEAQIQEQQVQSLAKHNQWQLSKKELDGTVVALNSIGTDGTPLFYTTYMNPTSKVSRADSFYKGGALDADIAGFGMQVGVWDAGTALTTHQEFDYRVINADHSQEIDSHGTMVTGTLVSSGVREKARGIAFKAEARTYNWTRDKIEVAEAAANGLLLSNHSYGIKTDRVPDWYFGSYIKVSQDWDKIMYNAPYYLMVSAAGNSQNSYDNERPNYGKSQDGFDLLLGFTTAKNGLVVAGADVKLTNNGGLKDATVSRYSSFGPIDDGRIKPDLAGDGSLIYSTSSNNNSSYHSAMGTSMAAPGVTGSLLLLQQYHEELYSSFMKASTLKGLALHTADDVQAPGPDYKMGWGVLNTQRAGEVLKNKEYSSIVNEERLNDGDSYSITVQANGNEPLIASISWTDIEGTYINRGDFNATTAALVNDLDIRITKNEETYFPWKLRAAQADAEAITGDNVVDPFERVDVTNAWGEYTITVSHKGKLQHGAQAFSLIVTGAKLTPCSLSEAPENLEIEMANESGCTLVWNAEEDILYELQYKETYANNWMTITSWEGQTILEDLSMGEIYRVRVRAVCSQNLTSEFSEELQFEFNGADTEALFFEPLSYTEELSMHLYPNPAVEELHVSADISKDAYYTIRSTSGNTIKSGNANEIIDVADLSSGLYVITLQDYSGIKSAKFFKD</sequence>
<dbReference type="CDD" id="cd00063">
    <property type="entry name" value="FN3"/>
    <property type="match status" value="1"/>
</dbReference>
<dbReference type="RefSeq" id="WP_311349701.1">
    <property type="nucleotide sequence ID" value="NZ_JAVRHR010000001.1"/>
</dbReference>
<feature type="active site" description="Charge relay system" evidence="6">
    <location>
        <position position="136"/>
    </location>
</feature>
<organism evidence="8 9">
    <name type="scientific">Croceitalea rosinachiae</name>
    <dbReference type="NCBI Taxonomy" id="3075596"/>
    <lineage>
        <taxon>Bacteria</taxon>
        <taxon>Pseudomonadati</taxon>
        <taxon>Bacteroidota</taxon>
        <taxon>Flavobacteriia</taxon>
        <taxon>Flavobacteriales</taxon>
        <taxon>Flavobacteriaceae</taxon>
        <taxon>Croceitalea</taxon>
    </lineage>
</organism>
<dbReference type="SUPFAM" id="SSF49265">
    <property type="entry name" value="Fibronectin type III"/>
    <property type="match status" value="1"/>
</dbReference>
<dbReference type="PROSITE" id="PS00138">
    <property type="entry name" value="SUBTILASE_SER"/>
    <property type="match status" value="1"/>
</dbReference>
<keyword evidence="5 6" id="KW-0720">Serine protease</keyword>
<dbReference type="InterPro" id="IPR036852">
    <property type="entry name" value="Peptidase_S8/S53_dom_sf"/>
</dbReference>
<dbReference type="PRINTS" id="PR00723">
    <property type="entry name" value="SUBTILISIN"/>
</dbReference>
<dbReference type="PROSITE" id="PS51892">
    <property type="entry name" value="SUBTILASE"/>
    <property type="match status" value="1"/>
</dbReference>
<proteinExistence type="inferred from homology"/>
<keyword evidence="4 6" id="KW-0378">Hydrolase</keyword>
<keyword evidence="2 6" id="KW-0645">Protease</keyword>
<evidence type="ECO:0000256" key="1">
    <source>
        <dbReference type="ARBA" id="ARBA00011073"/>
    </source>
</evidence>
<feature type="active site" description="Charge relay system" evidence="6">
    <location>
        <position position="351"/>
    </location>
</feature>
<evidence type="ECO:0000256" key="5">
    <source>
        <dbReference type="ARBA" id="ARBA00022825"/>
    </source>
</evidence>
<dbReference type="InterPro" id="IPR003961">
    <property type="entry name" value="FN3_dom"/>
</dbReference>
<name>A0ABU3A7K1_9FLAO</name>
<dbReference type="InterPro" id="IPR036116">
    <property type="entry name" value="FN3_sf"/>
</dbReference>
<dbReference type="InterPro" id="IPR013783">
    <property type="entry name" value="Ig-like_fold"/>
</dbReference>
<reference evidence="8 9" key="1">
    <citation type="submission" date="2023-09" db="EMBL/GenBank/DDBJ databases">
        <authorList>
            <person name="Rey-Velasco X."/>
        </authorList>
    </citation>
    <scope>NUCLEOTIDE SEQUENCE [LARGE SCALE GENOMIC DNA]</scope>
    <source>
        <strain evidence="8 9">F388</strain>
    </source>
</reference>
<dbReference type="InterPro" id="IPR015500">
    <property type="entry name" value="Peptidase_S8_subtilisin-rel"/>
</dbReference>
<dbReference type="Pfam" id="PF00041">
    <property type="entry name" value="fn3"/>
    <property type="match status" value="1"/>
</dbReference>
<feature type="active site" description="Charge relay system" evidence="6">
    <location>
        <position position="163"/>
    </location>
</feature>
<dbReference type="NCBIfam" id="TIGR04183">
    <property type="entry name" value="Por_Secre_tail"/>
    <property type="match status" value="1"/>
</dbReference>
<evidence type="ECO:0000256" key="4">
    <source>
        <dbReference type="ARBA" id="ARBA00022801"/>
    </source>
</evidence>
<evidence type="ECO:0000256" key="3">
    <source>
        <dbReference type="ARBA" id="ARBA00022729"/>
    </source>
</evidence>
<dbReference type="InterPro" id="IPR023828">
    <property type="entry name" value="Peptidase_S8_Ser-AS"/>
</dbReference>
<dbReference type="InterPro" id="IPR000209">
    <property type="entry name" value="Peptidase_S8/S53_dom"/>
</dbReference>
<dbReference type="Proteomes" id="UP001255246">
    <property type="component" value="Unassembled WGS sequence"/>
</dbReference>
<evidence type="ECO:0000259" key="7">
    <source>
        <dbReference type="PROSITE" id="PS50853"/>
    </source>
</evidence>
<dbReference type="SMART" id="SM00060">
    <property type="entry name" value="FN3"/>
    <property type="match status" value="1"/>
</dbReference>
<accession>A0ABU3A7K1</accession>
<dbReference type="EMBL" id="JAVRHR010000001">
    <property type="protein sequence ID" value="MDT0606141.1"/>
    <property type="molecule type" value="Genomic_DNA"/>
</dbReference>
<dbReference type="InterPro" id="IPR026444">
    <property type="entry name" value="Secre_tail"/>
</dbReference>
<feature type="domain" description="Fibronectin type-III" evidence="7">
    <location>
        <begin position="558"/>
        <end position="644"/>
    </location>
</feature>
<dbReference type="SUPFAM" id="SSF49785">
    <property type="entry name" value="Galactose-binding domain-like"/>
    <property type="match status" value="1"/>
</dbReference>
<evidence type="ECO:0000313" key="9">
    <source>
        <dbReference type="Proteomes" id="UP001255246"/>
    </source>
</evidence>
<dbReference type="InterPro" id="IPR008979">
    <property type="entry name" value="Galactose-bd-like_sf"/>
</dbReference>
<comment type="similarity">
    <text evidence="1 6">Belongs to the peptidase S8 family.</text>
</comment>
<evidence type="ECO:0000313" key="8">
    <source>
        <dbReference type="EMBL" id="MDT0606141.1"/>
    </source>
</evidence>
<gene>
    <name evidence="8" type="ORF">RM706_03825</name>
</gene>
<dbReference type="PANTHER" id="PTHR43399">
    <property type="entry name" value="SUBTILISIN-RELATED"/>
    <property type="match status" value="1"/>
</dbReference>
<dbReference type="PROSITE" id="PS50853">
    <property type="entry name" value="FN3"/>
    <property type="match status" value="1"/>
</dbReference>
<dbReference type="Pfam" id="PF18962">
    <property type="entry name" value="Por_Secre_tail"/>
    <property type="match status" value="1"/>
</dbReference>
<dbReference type="Gene3D" id="2.60.120.380">
    <property type="match status" value="1"/>
</dbReference>
<dbReference type="Gene3D" id="2.60.40.10">
    <property type="entry name" value="Immunoglobulins"/>
    <property type="match status" value="1"/>
</dbReference>